<evidence type="ECO:0000313" key="5">
    <source>
        <dbReference type="Proteomes" id="UP000186914"/>
    </source>
</evidence>
<organism evidence="4 5">
    <name type="scientific">Haladaptatus litoreus</name>
    <dbReference type="NCBI Taxonomy" id="553468"/>
    <lineage>
        <taxon>Archaea</taxon>
        <taxon>Methanobacteriati</taxon>
        <taxon>Methanobacteriota</taxon>
        <taxon>Stenosarchaea group</taxon>
        <taxon>Halobacteria</taxon>
        <taxon>Halobacteriales</taxon>
        <taxon>Haladaptataceae</taxon>
        <taxon>Haladaptatus</taxon>
    </lineage>
</organism>
<evidence type="ECO:0000256" key="1">
    <source>
        <dbReference type="ARBA" id="ARBA00022723"/>
    </source>
</evidence>
<dbReference type="InterPro" id="IPR029068">
    <property type="entry name" value="Glyas_Bleomycin-R_OHBP_Dase"/>
</dbReference>
<protein>
    <submittedName>
        <fullName evidence="4">Catechol 2,3-dioxygenase</fullName>
    </submittedName>
</protein>
<gene>
    <name evidence="4" type="ORF">SAMN05421858_4912</name>
</gene>
<dbReference type="Proteomes" id="UP000186914">
    <property type="component" value="Unassembled WGS sequence"/>
</dbReference>
<dbReference type="GO" id="GO:0051213">
    <property type="term" value="F:dioxygenase activity"/>
    <property type="evidence" value="ECO:0007669"/>
    <property type="project" value="UniProtKB-KW"/>
</dbReference>
<dbReference type="PROSITE" id="PS51819">
    <property type="entry name" value="VOC"/>
    <property type="match status" value="1"/>
</dbReference>
<evidence type="ECO:0000256" key="2">
    <source>
        <dbReference type="SAM" id="MobiDB-lite"/>
    </source>
</evidence>
<evidence type="ECO:0000313" key="4">
    <source>
        <dbReference type="EMBL" id="SIR97709.1"/>
    </source>
</evidence>
<dbReference type="PANTHER" id="PTHR43048">
    <property type="entry name" value="METHYLMALONYL-COA EPIMERASE"/>
    <property type="match status" value="1"/>
</dbReference>
<dbReference type="InterPro" id="IPR051785">
    <property type="entry name" value="MMCE/EMCE_epimerase"/>
</dbReference>
<dbReference type="AlphaFoldDB" id="A0A1N7FBK6"/>
<proteinExistence type="predicted"/>
<reference evidence="5" key="1">
    <citation type="submission" date="2017-01" db="EMBL/GenBank/DDBJ databases">
        <authorList>
            <person name="Varghese N."/>
            <person name="Submissions S."/>
        </authorList>
    </citation>
    <scope>NUCLEOTIDE SEQUENCE [LARGE SCALE GENOMIC DNA]</scope>
    <source>
        <strain evidence="5">CGMCC 1.7737</strain>
    </source>
</reference>
<dbReference type="EMBL" id="FTNO01000008">
    <property type="protein sequence ID" value="SIR97709.1"/>
    <property type="molecule type" value="Genomic_DNA"/>
</dbReference>
<dbReference type="GO" id="GO:0046491">
    <property type="term" value="P:L-methylmalonyl-CoA metabolic process"/>
    <property type="evidence" value="ECO:0007669"/>
    <property type="project" value="TreeGrafter"/>
</dbReference>
<dbReference type="InterPro" id="IPR037523">
    <property type="entry name" value="VOC_core"/>
</dbReference>
<dbReference type="GO" id="GO:0004493">
    <property type="term" value="F:methylmalonyl-CoA epimerase activity"/>
    <property type="evidence" value="ECO:0007669"/>
    <property type="project" value="TreeGrafter"/>
</dbReference>
<dbReference type="PANTHER" id="PTHR43048:SF6">
    <property type="entry name" value="BLR8189 PROTEIN"/>
    <property type="match status" value="1"/>
</dbReference>
<keyword evidence="4" id="KW-0560">Oxidoreductase</keyword>
<accession>A0A1N7FBK6</accession>
<dbReference type="SUPFAM" id="SSF54593">
    <property type="entry name" value="Glyoxalase/Bleomycin resistance protein/Dihydroxybiphenyl dioxygenase"/>
    <property type="match status" value="1"/>
</dbReference>
<dbReference type="GO" id="GO:0046872">
    <property type="term" value="F:metal ion binding"/>
    <property type="evidence" value="ECO:0007669"/>
    <property type="project" value="UniProtKB-KW"/>
</dbReference>
<evidence type="ECO:0000259" key="3">
    <source>
        <dbReference type="PROSITE" id="PS51819"/>
    </source>
</evidence>
<feature type="domain" description="VOC" evidence="3">
    <location>
        <begin position="30"/>
        <end position="176"/>
    </location>
</feature>
<name>A0A1N7FBK6_9EURY</name>
<dbReference type="Pfam" id="PF13669">
    <property type="entry name" value="Glyoxalase_4"/>
    <property type="match status" value="1"/>
</dbReference>
<keyword evidence="4" id="KW-0223">Dioxygenase</keyword>
<keyword evidence="5" id="KW-1185">Reference proteome</keyword>
<dbReference type="Gene3D" id="3.10.180.10">
    <property type="entry name" value="2,3-Dihydroxybiphenyl 1,2-Dioxygenase, domain 1"/>
    <property type="match status" value="1"/>
</dbReference>
<sequence>MVSFSSKSNLLSLPSEPYDMGTNHPLTAQNVHHIGLTVPDLDQAVEFFVDAIDCDVLYRKGPFGDPDGDSMERRLDVHPDATASLAMLRCGPTLNLELFEWDAPDQDETPPKNSDIGAMHLALHVDDLDVAIHELADRDDVTMLDGPQTNEDGPTAGLTYIYCRVEWGLYLELLEAPEKMPYADDTNEQLYGPAPSWTSRPDHSD</sequence>
<feature type="region of interest" description="Disordered" evidence="2">
    <location>
        <begin position="184"/>
        <end position="205"/>
    </location>
</feature>
<keyword evidence="1" id="KW-0479">Metal-binding</keyword>